<evidence type="ECO:0000313" key="4">
    <source>
        <dbReference type="Proteomes" id="UP000053719"/>
    </source>
</evidence>
<feature type="transmembrane region" description="Helical" evidence="1">
    <location>
        <begin position="329"/>
        <end position="346"/>
    </location>
</feature>
<dbReference type="Pfam" id="PF09913">
    <property type="entry name" value="DUF2142"/>
    <property type="match status" value="1"/>
</dbReference>
<reference evidence="4" key="1">
    <citation type="submission" date="2015-10" db="EMBL/GenBank/DDBJ databases">
        <title>Draft Genome Sequences of 11 Lactococcus lactis subspecies cremoris strains.</title>
        <authorList>
            <person name="Wels M."/>
            <person name="Backus L."/>
            <person name="Boekhorst J."/>
            <person name="Dijkstra A."/>
            <person name="Beerthuizen M."/>
            <person name="Kelly W."/>
            <person name="Siezen R."/>
            <person name="Bachmann H."/>
            <person name="Van Hijum S."/>
        </authorList>
    </citation>
    <scope>NUCLEOTIDE SEQUENCE [LARGE SCALE GENOMIC DNA]</scope>
    <source>
        <strain evidence="4">M20</strain>
    </source>
</reference>
<accession>A0A0V8E4X7</accession>
<gene>
    <name evidence="2" type="ORF">LL14B4_00880</name>
    <name evidence="3" type="ORF">M20_1419</name>
</gene>
<name>A0A0V8E4X7_LACLL</name>
<feature type="transmembrane region" description="Helical" evidence="1">
    <location>
        <begin position="209"/>
        <end position="225"/>
    </location>
</feature>
<dbReference type="EMBL" id="LKLU01000084">
    <property type="protein sequence ID" value="KSU20561.1"/>
    <property type="molecule type" value="Genomic_DNA"/>
</dbReference>
<evidence type="ECO:0000313" key="5">
    <source>
        <dbReference type="Proteomes" id="UP000245919"/>
    </source>
</evidence>
<evidence type="ECO:0000313" key="3">
    <source>
        <dbReference type="EMBL" id="KSU20561.1"/>
    </source>
</evidence>
<dbReference type="AlphaFoldDB" id="A0A0V8E4X7"/>
<evidence type="ECO:0000313" key="2">
    <source>
        <dbReference type="EMBL" id="AWN64820.1"/>
    </source>
</evidence>
<organism evidence="3 4">
    <name type="scientific">Lactococcus lactis subsp. lactis</name>
    <name type="common">Streptococcus lactis</name>
    <dbReference type="NCBI Taxonomy" id="1360"/>
    <lineage>
        <taxon>Bacteria</taxon>
        <taxon>Bacillati</taxon>
        <taxon>Bacillota</taxon>
        <taxon>Bacilli</taxon>
        <taxon>Lactobacillales</taxon>
        <taxon>Streptococcaceae</taxon>
        <taxon>Lactococcus</taxon>
    </lineage>
</organism>
<reference evidence="2 5" key="3">
    <citation type="submission" date="2018-03" db="EMBL/GenBank/DDBJ databases">
        <title>Genome sequence of Lactococcus lactis strain 14B4 from almond drupe.</title>
        <authorList>
            <person name="Tran T.D."/>
            <person name="McGarvey J.A."/>
            <person name="Huynh S."/>
            <person name="Parker C.T."/>
        </authorList>
    </citation>
    <scope>NUCLEOTIDE SEQUENCE [LARGE SCALE GENOMIC DNA]</scope>
    <source>
        <strain evidence="2 5">14B4</strain>
    </source>
</reference>
<feature type="transmembrane region" description="Helical" evidence="1">
    <location>
        <begin position="231"/>
        <end position="246"/>
    </location>
</feature>
<feature type="transmembrane region" description="Helical" evidence="1">
    <location>
        <begin position="266"/>
        <end position="284"/>
    </location>
</feature>
<dbReference type="EMBL" id="CP028160">
    <property type="protein sequence ID" value="AWN64820.1"/>
    <property type="molecule type" value="Genomic_DNA"/>
</dbReference>
<feature type="transmembrane region" description="Helical" evidence="1">
    <location>
        <begin position="395"/>
        <end position="412"/>
    </location>
</feature>
<feature type="transmembrane region" description="Helical" evidence="1">
    <location>
        <begin position="12"/>
        <end position="31"/>
    </location>
</feature>
<evidence type="ECO:0000256" key="1">
    <source>
        <dbReference type="SAM" id="Phobius"/>
    </source>
</evidence>
<dbReference type="PATRIC" id="fig|1360.114.peg.977"/>
<protein>
    <submittedName>
        <fullName evidence="2">DUF2142 domain-containing protein</fullName>
    </submittedName>
    <submittedName>
        <fullName evidence="3">Membrane protein</fullName>
    </submittedName>
</protein>
<dbReference type="RefSeq" id="WP_033899129.1">
    <property type="nucleotide sequence ID" value="NZ_CP028160.1"/>
</dbReference>
<feature type="transmembrane region" description="Helical" evidence="1">
    <location>
        <begin position="358"/>
        <end position="380"/>
    </location>
</feature>
<dbReference type="Proteomes" id="UP000053719">
    <property type="component" value="Unassembled WGS sequence"/>
</dbReference>
<dbReference type="InterPro" id="IPR018674">
    <property type="entry name" value="DUF2142_membrane"/>
</dbReference>
<feature type="transmembrane region" description="Helical" evidence="1">
    <location>
        <begin position="424"/>
        <end position="447"/>
    </location>
</feature>
<proteinExistence type="predicted"/>
<keyword evidence="1" id="KW-0472">Membrane</keyword>
<dbReference type="Proteomes" id="UP000245919">
    <property type="component" value="Chromosome"/>
</dbReference>
<reference evidence="3" key="2">
    <citation type="journal article" date="2017" name="Genome Announc.">
        <title>Draft Genome Sequences of 24 Lactococcus lactis Strains.</title>
        <authorList>
            <person name="Backus L."/>
            <person name="Wels M."/>
            <person name="Boekhorst J."/>
            <person name="Dijkstra A.R."/>
            <person name="Beerthuyzen M."/>
            <person name="Kelly W.J."/>
            <person name="Siezen R.J."/>
            <person name="van Hijum S.A."/>
            <person name="Bachmann H."/>
        </authorList>
    </citation>
    <scope>NUCLEOTIDE SEQUENCE</scope>
    <source>
        <strain evidence="3">M20</strain>
    </source>
</reference>
<keyword evidence="1" id="KW-1133">Transmembrane helix</keyword>
<dbReference type="GeneID" id="89632345"/>
<sequence length="450" mass="51715">MAKLKNIKITTLFVSFSLFFGLIAAIIMPVASVPDETYHFNISFNEFLSNKEMEKNVANTPSKQRLLGAEDLFAIRDTSVAGSADDLFKLSFTRKVEVLEQSHFRIKFNKESLLHLPQALGVLLGYLIYPSYGLMFFLGRVFNLLFYIGLIYIAIKKAAFGKLPISVIALFPITIQQAASLSYDTTLFVTVFLVFSLMTRIWSGQHKISWKWVIYFPLILLGFYLTKKSALILLSLLLTLPTTFFNNKKIQTLSHRFWSFWNKRKWLVLLVLVIGSFVIFRFLFQSHGGFVRWAHIMFNTYFATWMNGNLDPIIVSGMVGAFSAFSYRLPEWLIILTFVILSWLMLSDKKVKIDNRVIFISSCIFVFNILLTGTMMYLGWTGGKGNVSIGEQGRYYTPFLIYLLPLFMKISEKVKVEITGTYRKLMAFGLCFVNLSLFIILTIVFWFSKG</sequence>
<keyword evidence="1" id="KW-0812">Transmembrane</keyword>